<dbReference type="EMBL" id="RCBY01000077">
    <property type="protein sequence ID" value="RQH42208.1"/>
    <property type="molecule type" value="Genomic_DNA"/>
</dbReference>
<protein>
    <submittedName>
        <fullName evidence="1">Uncharacterized protein</fullName>
    </submittedName>
</protein>
<proteinExistence type="predicted"/>
<organism evidence="1 2">
    <name type="scientific">Okeania hirsuta</name>
    <dbReference type="NCBI Taxonomy" id="1458930"/>
    <lineage>
        <taxon>Bacteria</taxon>
        <taxon>Bacillati</taxon>
        <taxon>Cyanobacteriota</taxon>
        <taxon>Cyanophyceae</taxon>
        <taxon>Oscillatoriophycideae</taxon>
        <taxon>Oscillatoriales</taxon>
        <taxon>Microcoleaceae</taxon>
        <taxon>Okeania</taxon>
    </lineage>
</organism>
<sequence length="71" mass="8234">MPKKNLSNPIIDLSLYKVKYRTPKRIYLKIEKEMGRWGDGEMRVFFYLQGKLPGLLLGDAGSHPLFPHSRS</sequence>
<reference evidence="1 2" key="1">
    <citation type="journal article" date="2018" name="ACS Chem. Biol.">
        <title>Ketoreductase domain dysfunction expands chemodiversity: malyngamide biosynthesis in the cyanobacterium Okeania hirsuta.</title>
        <authorList>
            <person name="Moss N.A."/>
            <person name="Leao T."/>
            <person name="Rankin M."/>
            <person name="McCullough T.M."/>
            <person name="Qu P."/>
            <person name="Korobeynikov A."/>
            <person name="Smith J.L."/>
            <person name="Gerwick L."/>
            <person name="Gerwick W.H."/>
        </authorList>
    </citation>
    <scope>NUCLEOTIDE SEQUENCE [LARGE SCALE GENOMIC DNA]</scope>
    <source>
        <strain evidence="1 2">PAB10Feb10-1</strain>
    </source>
</reference>
<evidence type="ECO:0000313" key="2">
    <source>
        <dbReference type="Proteomes" id="UP000269154"/>
    </source>
</evidence>
<evidence type="ECO:0000313" key="1">
    <source>
        <dbReference type="EMBL" id="RQH42208.1"/>
    </source>
</evidence>
<name>A0A3N6PC83_9CYAN</name>
<dbReference type="Proteomes" id="UP000269154">
    <property type="component" value="Unassembled WGS sequence"/>
</dbReference>
<comment type="caution">
    <text evidence="1">The sequence shown here is derived from an EMBL/GenBank/DDBJ whole genome shotgun (WGS) entry which is preliminary data.</text>
</comment>
<accession>A0A3N6PC83</accession>
<keyword evidence="2" id="KW-1185">Reference proteome</keyword>
<gene>
    <name evidence="1" type="ORF">D5R40_14980</name>
</gene>
<dbReference type="AlphaFoldDB" id="A0A3N6PC83"/>